<dbReference type="Gene3D" id="3.50.30.40">
    <property type="entry name" value="Ribonuclease E inhibitor RraA/RraA-like"/>
    <property type="match status" value="1"/>
</dbReference>
<dbReference type="GO" id="GO:0046872">
    <property type="term" value="F:metal ion binding"/>
    <property type="evidence" value="ECO:0007669"/>
    <property type="project" value="UniProtKB-KW"/>
</dbReference>
<gene>
    <name evidence="2" type="ORF">BB934_37985</name>
</gene>
<keyword evidence="2" id="KW-0614">Plasmid</keyword>
<dbReference type="CDD" id="cd16841">
    <property type="entry name" value="RraA_family"/>
    <property type="match status" value="1"/>
</dbReference>
<dbReference type="PANTHER" id="PTHR33254">
    <property type="entry name" value="4-HYDROXY-4-METHYL-2-OXOGLUTARATE ALDOLASE 3-RELATED"/>
    <property type="match status" value="1"/>
</dbReference>
<dbReference type="RefSeq" id="WP_099514985.1">
    <property type="nucleotide sequence ID" value="NZ_CP016619.1"/>
</dbReference>
<feature type="binding site" evidence="1">
    <location>
        <position position="136"/>
    </location>
    <ligand>
        <name>Mg(2+)</name>
        <dbReference type="ChEBI" id="CHEBI:18420"/>
    </ligand>
</feature>
<comment type="cofactor">
    <cofactor evidence="1">
        <name>Mg(2+)</name>
        <dbReference type="ChEBI" id="CHEBI:18420"/>
    </cofactor>
</comment>
<organism evidence="2">
    <name type="scientific">Microvirga ossetica</name>
    <dbReference type="NCBI Taxonomy" id="1882682"/>
    <lineage>
        <taxon>Bacteria</taxon>
        <taxon>Pseudomonadati</taxon>
        <taxon>Pseudomonadota</taxon>
        <taxon>Alphaproteobacteria</taxon>
        <taxon>Hyphomicrobiales</taxon>
        <taxon>Methylobacteriaceae</taxon>
        <taxon>Microvirga</taxon>
    </lineage>
</organism>
<evidence type="ECO:0000313" key="2">
    <source>
        <dbReference type="EMBL" id="ANY84053.1"/>
    </source>
</evidence>
<feature type="binding site" evidence="1">
    <location>
        <position position="135"/>
    </location>
    <ligand>
        <name>substrate</name>
    </ligand>
</feature>
<dbReference type="NCBIfam" id="NF006093">
    <property type="entry name" value="PRK08245.1"/>
    <property type="match status" value="1"/>
</dbReference>
<feature type="binding site" evidence="1">
    <location>
        <begin position="113"/>
        <end position="116"/>
    </location>
    <ligand>
        <name>substrate</name>
    </ligand>
</feature>
<reference evidence="2" key="1">
    <citation type="submission" date="2016-07" db="EMBL/GenBank/DDBJ databases">
        <title>Microvirga ossetica sp. nov. a new species of rhizobia isolated from root nodules of the legume species Vicia alpestris Steven originated from North Ossetia region in the Caucasus.</title>
        <authorList>
            <person name="Safronova V.I."/>
            <person name="Kuznetsova I.G."/>
            <person name="Sazanova A.L."/>
            <person name="Belimov A."/>
            <person name="Andronov E."/>
            <person name="Osledkin Y.S."/>
            <person name="Onishchuk O.P."/>
            <person name="Kurchak O.N."/>
            <person name="Shaposhnikov A.I."/>
            <person name="Willems A."/>
            <person name="Tikhonovich I.A."/>
        </authorList>
    </citation>
    <scope>NUCLEOTIDE SEQUENCE [LARGE SCALE GENOMIC DNA]</scope>
    <source>
        <strain evidence="2">V5/3M</strain>
        <plasmid evidence="2">unnamed2</plasmid>
    </source>
</reference>
<protein>
    <submittedName>
        <fullName evidence="2">Dimethylmenaquinone methyltransferase</fullName>
    </submittedName>
</protein>
<keyword evidence="1" id="KW-0460">Magnesium</keyword>
<evidence type="ECO:0000256" key="1">
    <source>
        <dbReference type="PIRSR" id="PIRSR605493-1"/>
    </source>
</evidence>
<dbReference type="AlphaFoldDB" id="A0A1B2EVS9"/>
<keyword evidence="2" id="KW-0489">Methyltransferase</keyword>
<proteinExistence type="predicted"/>
<keyword evidence="1" id="KW-0479">Metal-binding</keyword>
<dbReference type="EMBL" id="CP016619">
    <property type="protein sequence ID" value="ANY84053.1"/>
    <property type="molecule type" value="Genomic_DNA"/>
</dbReference>
<dbReference type="GO" id="GO:0032259">
    <property type="term" value="P:methylation"/>
    <property type="evidence" value="ECO:0007669"/>
    <property type="project" value="UniProtKB-KW"/>
</dbReference>
<dbReference type="InterPro" id="IPR036704">
    <property type="entry name" value="RraA/RraA-like_sf"/>
</dbReference>
<dbReference type="Pfam" id="PF03737">
    <property type="entry name" value="RraA-like"/>
    <property type="match status" value="1"/>
</dbReference>
<accession>A0A1B2EVS9</accession>
<dbReference type="GO" id="GO:0008168">
    <property type="term" value="F:methyltransferase activity"/>
    <property type="evidence" value="ECO:0007669"/>
    <property type="project" value="UniProtKB-KW"/>
</dbReference>
<geneLocation type="plasmid" evidence="2">
    <name>unnamed2</name>
</geneLocation>
<dbReference type="OrthoDB" id="9805307at2"/>
<keyword evidence="2" id="KW-0808">Transferase</keyword>
<dbReference type="SUPFAM" id="SSF89562">
    <property type="entry name" value="RraA-like"/>
    <property type="match status" value="1"/>
</dbReference>
<dbReference type="PANTHER" id="PTHR33254:SF16">
    <property type="entry name" value="BLR3842 PROTEIN"/>
    <property type="match status" value="1"/>
</dbReference>
<name>A0A1B2EVS9_9HYPH</name>
<dbReference type="InterPro" id="IPR005493">
    <property type="entry name" value="RraA/RraA-like"/>
</dbReference>
<sequence>MKYQLKHEIPVSREVIGRLKNVSSGSLTTELFKKGLRQCFLVGLRPMNPNAVKFAGEAFTMRMIAAREDIDTIETLTPYPNPMNLQWEAVENIGEGQVLVIDSRNDPRAASAGAMLPTRMKVRGAAAIVTDGSFRDGQELADLDFPAYGRQVTASTRLSYHHVADLQVPISCADVAVYPGDIIVGDGDGITVIPRHLAAEMADLCERRDQLEKYLSYRIGAGEPLYGVYPPTPQVRADFEAWQRAGACPEDAVHIRAEAANVR</sequence>
<dbReference type="KEGG" id="moc:BB934_37985"/>